<evidence type="ECO:0000256" key="1">
    <source>
        <dbReference type="SAM" id="SignalP"/>
    </source>
</evidence>
<evidence type="ECO:0000259" key="2">
    <source>
        <dbReference type="Pfam" id="PF07589"/>
    </source>
</evidence>
<proteinExistence type="predicted"/>
<keyword evidence="1" id="KW-0732">Signal</keyword>
<dbReference type="InterPro" id="IPR013424">
    <property type="entry name" value="Ice-binding_C"/>
</dbReference>
<organism evidence="3 4">
    <name type="scientific">Candidatus Contendobacter odensis Run_B_J11</name>
    <dbReference type="NCBI Taxonomy" id="1400861"/>
    <lineage>
        <taxon>Bacteria</taxon>
        <taxon>Pseudomonadati</taxon>
        <taxon>Pseudomonadota</taxon>
        <taxon>Gammaproteobacteria</taxon>
        <taxon>Candidatus Competibacteraceae</taxon>
        <taxon>Candidatus Contendibacter</taxon>
    </lineage>
</organism>
<dbReference type="OrthoDB" id="8537107at2"/>
<evidence type="ECO:0000313" key="4">
    <source>
        <dbReference type="Proteomes" id="UP000019184"/>
    </source>
</evidence>
<feature type="signal peptide" evidence="1">
    <location>
        <begin position="1"/>
        <end position="20"/>
    </location>
</feature>
<dbReference type="Proteomes" id="UP000019184">
    <property type="component" value="Unassembled WGS sequence"/>
</dbReference>
<dbReference type="EMBL" id="CBTK010000302">
    <property type="protein sequence ID" value="CDH47455.1"/>
    <property type="molecule type" value="Genomic_DNA"/>
</dbReference>
<gene>
    <name evidence="3" type="ORF">BN874_830008</name>
</gene>
<reference evidence="3 4" key="1">
    <citation type="journal article" date="2014" name="ISME J.">
        <title>Candidatus Competibacter-lineage genomes retrieved from metagenomes reveal functional metabolic diversity.</title>
        <authorList>
            <person name="McIlroy S.J."/>
            <person name="Albertsen M."/>
            <person name="Andresen E.K."/>
            <person name="Saunders A.M."/>
            <person name="Kristiansen R."/>
            <person name="Stokholm-Bjerregaard M."/>
            <person name="Nielsen K.L."/>
            <person name="Nielsen P.H."/>
        </authorList>
    </citation>
    <scope>NUCLEOTIDE SEQUENCE [LARGE SCALE GENOMIC DNA]</scope>
    <source>
        <strain evidence="3 4">Run_B_J11</strain>
    </source>
</reference>
<dbReference type="Pfam" id="PF07589">
    <property type="entry name" value="PEP-CTERM"/>
    <property type="match status" value="1"/>
</dbReference>
<dbReference type="NCBIfam" id="TIGR02595">
    <property type="entry name" value="PEP_CTERM"/>
    <property type="match status" value="1"/>
</dbReference>
<keyword evidence="4" id="KW-1185">Reference proteome</keyword>
<comment type="caution">
    <text evidence="3">The sequence shown here is derived from an EMBL/GenBank/DDBJ whole genome shotgun (WGS) entry which is preliminary data.</text>
</comment>
<feature type="domain" description="Ice-binding protein C-terminal" evidence="2">
    <location>
        <begin position="235"/>
        <end position="257"/>
    </location>
</feature>
<evidence type="ECO:0000313" key="3">
    <source>
        <dbReference type="EMBL" id="CDH47455.1"/>
    </source>
</evidence>
<accession>A0A7U7J665</accession>
<name>A0A7U7J665_9GAMM</name>
<feature type="chain" id="PRO_5031095758" description="Ice-binding protein C-terminal domain-containing protein" evidence="1">
    <location>
        <begin position="21"/>
        <end position="259"/>
    </location>
</feature>
<dbReference type="AlphaFoldDB" id="A0A7U7J665"/>
<protein>
    <recommendedName>
        <fullName evidence="2">Ice-binding protein C-terminal domain-containing protein</fullName>
    </recommendedName>
</protein>
<sequence length="259" mass="27694">MNHKSLVFIAALGFAGAADATLINRGGGLIYDDVLNITWLQDANYAKTQYDNSGGALGDADGLMNWDTANTWAANLSYYDSVRGVTYNDWRLPTVKPINGVSFIPVVAGNATDGTRDLGYNLSAPGTLYAGSTGSELAYMHYQNLGNIGAYDTGGTATECLNIASSLGCLDNTGPFVNLMDTPGTAYWSGTEFEPDTTQAFFFETYYGEQGINYKNALYYAWAVRDGNVTTPSSSVPEPGSLVLVGLGLMGLGWVRRRA</sequence>
<dbReference type="RefSeq" id="WP_034436481.1">
    <property type="nucleotide sequence ID" value="NZ_CBTK010000302.1"/>
</dbReference>